<dbReference type="PANTHER" id="PTHR39336:SF1">
    <property type="entry name" value="PYRIDOXAMINE PHOSPHATE OXIDASE FAMILY PROTEIN (AFU_ORTHOLOGUE AFUA_6G11440)"/>
    <property type="match status" value="1"/>
</dbReference>
<sequence>MAKQFDHITEDQKAFVEAQHMFFTGTAAPDGRVNVSPKGQDSLRILGPNRVVWMNLTGSGNETAGHLLEHPRMTLMWCSFEKRPLIYRMYGTARTIHRGDPDWAEMSELFPTQMGARQVYDMSVEMTQTSCGYAVPFMEFVSDRDTLHRWTLDKGEDKLRDYWAEKNTVTLDGKPTGLPAGMTRTDA</sequence>
<dbReference type="InterPro" id="IPR012349">
    <property type="entry name" value="Split_barrel_FMN-bd"/>
</dbReference>
<feature type="domain" description="Pyridoxamine 5'-phosphate oxidase N-terminal" evidence="1">
    <location>
        <begin position="8"/>
        <end position="117"/>
    </location>
</feature>
<dbReference type="AlphaFoldDB" id="A0A225NSU9"/>
<dbReference type="InterPro" id="IPR011576">
    <property type="entry name" value="Pyridox_Oxase_N"/>
</dbReference>
<name>A0A225NSU9_9RHOB</name>
<dbReference type="EMBL" id="AQQR01000001">
    <property type="protein sequence ID" value="OWU77922.1"/>
    <property type="molecule type" value="Genomic_DNA"/>
</dbReference>
<keyword evidence="3" id="KW-1185">Reference proteome</keyword>
<evidence type="ECO:0000313" key="2">
    <source>
        <dbReference type="EMBL" id="OWU77922.1"/>
    </source>
</evidence>
<dbReference type="RefSeq" id="WP_088648595.1">
    <property type="nucleotide sequence ID" value="NZ_AQQR01000001.1"/>
</dbReference>
<evidence type="ECO:0000259" key="1">
    <source>
        <dbReference type="Pfam" id="PF01243"/>
    </source>
</evidence>
<protein>
    <submittedName>
        <fullName evidence="2">Pyridoxamine 5'-phosphate oxidase</fullName>
    </submittedName>
</protein>
<dbReference type="Pfam" id="PF01243">
    <property type="entry name" value="PNPOx_N"/>
    <property type="match status" value="1"/>
</dbReference>
<dbReference type="Proteomes" id="UP000215377">
    <property type="component" value="Unassembled WGS sequence"/>
</dbReference>
<dbReference type="PANTHER" id="PTHR39336">
    <property type="entry name" value="PYRIDOXAMINE PHOSPHATE OXIDASE FAMILY PROTEIN (AFU_ORTHOLOGUE AFUA_6G11440)"/>
    <property type="match status" value="1"/>
</dbReference>
<dbReference type="OrthoDB" id="115989at2"/>
<gene>
    <name evidence="2" type="ORF">ATO3_04635</name>
</gene>
<accession>A0A225NSU9</accession>
<comment type="caution">
    <text evidence="2">The sequence shown here is derived from an EMBL/GenBank/DDBJ whole genome shotgun (WGS) entry which is preliminary data.</text>
</comment>
<organism evidence="2 3">
    <name type="scientific">Marinibacterium profundimaris</name>
    <dbReference type="NCBI Taxonomy" id="1679460"/>
    <lineage>
        <taxon>Bacteria</taxon>
        <taxon>Pseudomonadati</taxon>
        <taxon>Pseudomonadota</taxon>
        <taxon>Alphaproteobacteria</taxon>
        <taxon>Rhodobacterales</taxon>
        <taxon>Paracoccaceae</taxon>
        <taxon>Marinibacterium</taxon>
    </lineage>
</organism>
<reference evidence="2 3" key="1">
    <citation type="submission" date="2013-04" db="EMBL/GenBank/DDBJ databases">
        <title>Oceanicola sp. 22II1-22F33 Genome Sequencing.</title>
        <authorList>
            <person name="Lai Q."/>
            <person name="Li G."/>
            <person name="Shao Z."/>
        </authorList>
    </citation>
    <scope>NUCLEOTIDE SEQUENCE [LARGE SCALE GENOMIC DNA]</scope>
    <source>
        <strain evidence="2 3">22II1-22F33</strain>
    </source>
</reference>
<proteinExistence type="predicted"/>
<evidence type="ECO:0000313" key="3">
    <source>
        <dbReference type="Proteomes" id="UP000215377"/>
    </source>
</evidence>
<dbReference type="SUPFAM" id="SSF50475">
    <property type="entry name" value="FMN-binding split barrel"/>
    <property type="match status" value="1"/>
</dbReference>
<dbReference type="Gene3D" id="2.30.110.10">
    <property type="entry name" value="Electron Transport, Fmn-binding Protein, Chain A"/>
    <property type="match status" value="1"/>
</dbReference>